<organism evidence="1 2">
    <name type="scientific">Oesophagostomum dentatum</name>
    <name type="common">Nodular worm</name>
    <dbReference type="NCBI Taxonomy" id="61180"/>
    <lineage>
        <taxon>Eukaryota</taxon>
        <taxon>Metazoa</taxon>
        <taxon>Ecdysozoa</taxon>
        <taxon>Nematoda</taxon>
        <taxon>Chromadorea</taxon>
        <taxon>Rhabditida</taxon>
        <taxon>Rhabditina</taxon>
        <taxon>Rhabditomorpha</taxon>
        <taxon>Strongyloidea</taxon>
        <taxon>Strongylidae</taxon>
        <taxon>Oesophagostomum</taxon>
    </lineage>
</organism>
<reference evidence="1 2" key="1">
    <citation type="submission" date="2014-03" db="EMBL/GenBank/DDBJ databases">
        <title>Draft genome of the hookworm Oesophagostomum dentatum.</title>
        <authorList>
            <person name="Mitreva M."/>
        </authorList>
    </citation>
    <scope>NUCLEOTIDE SEQUENCE [LARGE SCALE GENOMIC DNA]</scope>
    <source>
        <strain evidence="1 2">OD-Hann</strain>
    </source>
</reference>
<accession>A0A0B1SWH9</accession>
<dbReference type="Proteomes" id="UP000053660">
    <property type="component" value="Unassembled WGS sequence"/>
</dbReference>
<evidence type="ECO:0000313" key="2">
    <source>
        <dbReference type="Proteomes" id="UP000053660"/>
    </source>
</evidence>
<proteinExistence type="predicted"/>
<protein>
    <submittedName>
        <fullName evidence="1">Uncharacterized protein</fullName>
    </submittedName>
</protein>
<dbReference type="OrthoDB" id="5860043at2759"/>
<evidence type="ECO:0000313" key="1">
    <source>
        <dbReference type="EMBL" id="KHJ89329.1"/>
    </source>
</evidence>
<sequence>MRTIGQVEKRKRNTDDDLKSEETMTRILEIAIRKRRRLKRCKRGYSLHDDFLQTRLISTLCSRIKQILDLREKRRKAAEFYLKDLLVS</sequence>
<dbReference type="AlphaFoldDB" id="A0A0B1SWH9"/>
<name>A0A0B1SWH9_OESDE</name>
<keyword evidence="2" id="KW-1185">Reference proteome</keyword>
<dbReference type="EMBL" id="KN554367">
    <property type="protein sequence ID" value="KHJ89329.1"/>
    <property type="molecule type" value="Genomic_DNA"/>
</dbReference>
<gene>
    <name evidence="1" type="ORF">OESDEN_10850</name>
</gene>